<protein>
    <submittedName>
        <fullName evidence="1">Uncharacterized protein</fullName>
    </submittedName>
</protein>
<dbReference type="Proteomes" id="UP000177697">
    <property type="component" value="Unassembled WGS sequence"/>
</dbReference>
<proteinExistence type="predicted"/>
<dbReference type="EMBL" id="MHWW01000009">
    <property type="protein sequence ID" value="OHB15380.1"/>
    <property type="molecule type" value="Genomic_DNA"/>
</dbReference>
<sequence>MPETDTLLESPEIKEGSLVVFRSPDDSRFSGHPADREWQDIRYRRYGLLKVRIRIGNHVVLVDPRDPIDPDNPGKNDIHFGSTVDPSLSVGHVRQFVVKVY</sequence>
<evidence type="ECO:0000313" key="2">
    <source>
        <dbReference type="Proteomes" id="UP000177697"/>
    </source>
</evidence>
<reference evidence="1 2" key="1">
    <citation type="journal article" date="2016" name="Nat. Commun.">
        <title>Thousands of microbial genomes shed light on interconnected biogeochemical processes in an aquifer system.</title>
        <authorList>
            <person name="Anantharaman K."/>
            <person name="Brown C.T."/>
            <person name="Hug L.A."/>
            <person name="Sharon I."/>
            <person name="Castelle C.J."/>
            <person name="Probst A.J."/>
            <person name="Thomas B.C."/>
            <person name="Singh A."/>
            <person name="Wilkins M.J."/>
            <person name="Karaoz U."/>
            <person name="Brodie E.L."/>
            <person name="Williams K.H."/>
            <person name="Hubbard S.S."/>
            <person name="Banfield J.F."/>
        </authorList>
    </citation>
    <scope>NUCLEOTIDE SEQUENCE [LARGE SCALE GENOMIC DNA]</scope>
</reference>
<gene>
    <name evidence="1" type="ORF">A2431_03785</name>
</gene>
<accession>A0A1G2V176</accession>
<organism evidence="1 2">
    <name type="scientific">Candidatus Zambryskibacteria bacterium RIFOXYC1_FULL_39_10</name>
    <dbReference type="NCBI Taxonomy" id="1802779"/>
    <lineage>
        <taxon>Bacteria</taxon>
        <taxon>Candidatus Zambryskiibacteriota</taxon>
    </lineage>
</organism>
<dbReference type="AlphaFoldDB" id="A0A1G2V176"/>
<comment type="caution">
    <text evidence="1">The sequence shown here is derived from an EMBL/GenBank/DDBJ whole genome shotgun (WGS) entry which is preliminary data.</text>
</comment>
<name>A0A1G2V176_9BACT</name>
<evidence type="ECO:0000313" key="1">
    <source>
        <dbReference type="EMBL" id="OHB15380.1"/>
    </source>
</evidence>